<dbReference type="EMBL" id="JAENRR010000104">
    <property type="protein sequence ID" value="MBK3519911.1"/>
    <property type="molecule type" value="Genomic_DNA"/>
</dbReference>
<sequence>MPIEIKPKVIGTEISNKVVNRQLRGSYNKVTDKVFLFYDLDREEILGKLIQIENAVVLASNPCCELWFKLHHQNHAAYIVTDVCIRSLIRIWPQYSKGSLTDQMKADLRNGQSEAIARSKRLNEYDNPSTTVYRLIEELEKVDK</sequence>
<dbReference type="InterPro" id="IPR025591">
    <property type="entry name" value="RloB"/>
</dbReference>
<dbReference type="Pfam" id="PF13707">
    <property type="entry name" value="RloB"/>
    <property type="match status" value="1"/>
</dbReference>
<proteinExistence type="predicted"/>
<gene>
    <name evidence="1" type="ORF">JIV24_21410</name>
</gene>
<organism evidence="1 2">
    <name type="scientific">Carboxylicivirga marina</name>
    <dbReference type="NCBI Taxonomy" id="2800988"/>
    <lineage>
        <taxon>Bacteria</taxon>
        <taxon>Pseudomonadati</taxon>
        <taxon>Bacteroidota</taxon>
        <taxon>Bacteroidia</taxon>
        <taxon>Marinilabiliales</taxon>
        <taxon>Marinilabiliaceae</taxon>
        <taxon>Carboxylicivirga</taxon>
    </lineage>
</organism>
<name>A0ABS1HQP3_9BACT</name>
<comment type="caution">
    <text evidence="1">The sequence shown here is derived from an EMBL/GenBank/DDBJ whole genome shotgun (WGS) entry which is preliminary data.</text>
</comment>
<protein>
    <submittedName>
        <fullName evidence="1">RloB domain-containing protein</fullName>
    </submittedName>
</protein>
<dbReference type="Proteomes" id="UP000605676">
    <property type="component" value="Unassembled WGS sequence"/>
</dbReference>
<dbReference type="RefSeq" id="WP_200467130.1">
    <property type="nucleotide sequence ID" value="NZ_JAENRR010000104.1"/>
</dbReference>
<reference evidence="1 2" key="1">
    <citation type="submission" date="2021-01" db="EMBL/GenBank/DDBJ databases">
        <title>Carboxyliciviraga sp.nov., isolated from coastal sediments.</title>
        <authorList>
            <person name="Lu D."/>
            <person name="Zhang T."/>
        </authorList>
    </citation>
    <scope>NUCLEOTIDE SEQUENCE [LARGE SCALE GENOMIC DNA]</scope>
    <source>
        <strain evidence="1 2">N1Y132</strain>
    </source>
</reference>
<evidence type="ECO:0000313" key="1">
    <source>
        <dbReference type="EMBL" id="MBK3519911.1"/>
    </source>
</evidence>
<keyword evidence="2" id="KW-1185">Reference proteome</keyword>
<evidence type="ECO:0000313" key="2">
    <source>
        <dbReference type="Proteomes" id="UP000605676"/>
    </source>
</evidence>
<accession>A0ABS1HQP3</accession>